<evidence type="ECO:0000256" key="1">
    <source>
        <dbReference type="ARBA" id="ARBA00008511"/>
    </source>
</evidence>
<dbReference type="GO" id="GO:0045505">
    <property type="term" value="F:dynein intermediate chain binding"/>
    <property type="evidence" value="ECO:0007669"/>
    <property type="project" value="TreeGrafter"/>
</dbReference>
<organism evidence="4 5">
    <name type="scientific">Catenaria anguillulae PL171</name>
    <dbReference type="NCBI Taxonomy" id="765915"/>
    <lineage>
        <taxon>Eukaryota</taxon>
        <taxon>Fungi</taxon>
        <taxon>Fungi incertae sedis</taxon>
        <taxon>Blastocladiomycota</taxon>
        <taxon>Blastocladiomycetes</taxon>
        <taxon>Blastocladiales</taxon>
        <taxon>Catenariaceae</taxon>
        <taxon>Catenaria</taxon>
    </lineage>
</organism>
<dbReference type="STRING" id="765915.A0A1Y2I1V3"/>
<comment type="caution">
    <text evidence="4">The sequence shown here is derived from an EMBL/GenBank/DDBJ whole genome shotgun (WGS) entry which is preliminary data.</text>
</comment>
<evidence type="ECO:0000259" key="3">
    <source>
        <dbReference type="Pfam" id="PF18201"/>
    </source>
</evidence>
<dbReference type="GO" id="GO:0070286">
    <property type="term" value="P:axonemal dynein complex assembly"/>
    <property type="evidence" value="ECO:0007669"/>
    <property type="project" value="InterPro"/>
</dbReference>
<accession>A0A1Y2I1V3</accession>
<feature type="domain" description="PIH1D1/2/3 CS-like" evidence="3">
    <location>
        <begin position="109"/>
        <end position="207"/>
    </location>
</feature>
<dbReference type="AlphaFoldDB" id="A0A1Y2I1V3"/>
<dbReference type="Proteomes" id="UP000193411">
    <property type="component" value="Unassembled WGS sequence"/>
</dbReference>
<evidence type="ECO:0000313" key="5">
    <source>
        <dbReference type="Proteomes" id="UP000193411"/>
    </source>
</evidence>
<reference evidence="4 5" key="1">
    <citation type="submission" date="2016-07" db="EMBL/GenBank/DDBJ databases">
        <title>Pervasive Adenine N6-methylation of Active Genes in Fungi.</title>
        <authorList>
            <consortium name="DOE Joint Genome Institute"/>
            <person name="Mondo S.J."/>
            <person name="Dannebaum R.O."/>
            <person name="Kuo R.C."/>
            <person name="Labutti K."/>
            <person name="Haridas S."/>
            <person name="Kuo A."/>
            <person name="Salamov A."/>
            <person name="Ahrendt S.R."/>
            <person name="Lipzen A."/>
            <person name="Sullivan W."/>
            <person name="Andreopoulos W.B."/>
            <person name="Clum A."/>
            <person name="Lindquist E."/>
            <person name="Daum C."/>
            <person name="Ramamoorthy G.K."/>
            <person name="Gryganskyi A."/>
            <person name="Culley D."/>
            <person name="Magnuson J.K."/>
            <person name="James T.Y."/>
            <person name="O'Malley M.A."/>
            <person name="Stajich J.E."/>
            <person name="Spatafora J.W."/>
            <person name="Visel A."/>
            <person name="Grigoriev I.V."/>
        </authorList>
    </citation>
    <scope>NUCLEOTIDE SEQUENCE [LARGE SCALE GENOMIC DNA]</scope>
    <source>
        <strain evidence="4 5">PL171</strain>
    </source>
</reference>
<comment type="similarity">
    <text evidence="1">Belongs to the PIH1 family.</text>
</comment>
<keyword evidence="5" id="KW-1185">Reference proteome</keyword>
<protein>
    <recommendedName>
        <fullName evidence="3">PIH1D1/2/3 CS-like domain-containing protein</fullName>
    </recommendedName>
</protein>
<evidence type="ECO:0000256" key="2">
    <source>
        <dbReference type="SAM" id="MobiDB-lite"/>
    </source>
</evidence>
<dbReference type="EMBL" id="MCFL01000002">
    <property type="protein sequence ID" value="ORZ40848.1"/>
    <property type="molecule type" value="Genomic_DNA"/>
</dbReference>
<dbReference type="Gene3D" id="2.60.40.790">
    <property type="match status" value="1"/>
</dbReference>
<dbReference type="GO" id="GO:0051087">
    <property type="term" value="F:protein-folding chaperone binding"/>
    <property type="evidence" value="ECO:0007669"/>
    <property type="project" value="InterPro"/>
</dbReference>
<name>A0A1Y2I1V3_9FUNG</name>
<dbReference type="GO" id="GO:0005737">
    <property type="term" value="C:cytoplasm"/>
    <property type="evidence" value="ECO:0007669"/>
    <property type="project" value="TreeGrafter"/>
</dbReference>
<feature type="region of interest" description="Disordered" evidence="2">
    <location>
        <begin position="31"/>
        <end position="65"/>
    </location>
</feature>
<proteinExistence type="inferred from homology"/>
<dbReference type="CDD" id="cd00298">
    <property type="entry name" value="ACD_sHsps_p23-like"/>
    <property type="match status" value="1"/>
</dbReference>
<dbReference type="OrthoDB" id="25887at2759"/>
<dbReference type="InterPro" id="IPR041442">
    <property type="entry name" value="PIH1D1/2/3_CS-like"/>
</dbReference>
<evidence type="ECO:0000313" key="4">
    <source>
        <dbReference type="EMBL" id="ORZ40848.1"/>
    </source>
</evidence>
<dbReference type="Pfam" id="PF18201">
    <property type="entry name" value="PIH1_CS"/>
    <property type="match status" value="1"/>
</dbReference>
<dbReference type="InterPro" id="IPR026697">
    <property type="entry name" value="DNAAF6"/>
</dbReference>
<dbReference type="InterPro" id="IPR008978">
    <property type="entry name" value="HSP20-like_chaperone"/>
</dbReference>
<dbReference type="PANTHER" id="PTHR21083:SF0">
    <property type="entry name" value="DYNEIN AXONEMAL ASSEMBLY FACTOR 6"/>
    <property type="match status" value="1"/>
</dbReference>
<gene>
    <name evidence="4" type="ORF">BCR44DRAFT_34814</name>
</gene>
<sequence>MEDMQSASYGTTEALSALTRLFESNLECEAPDTLNSRRDGTPAHHSQAAAGTRVQSTTNAATGKRKPKRLVYNYADKSIWTKDELASASSAQAAEHATFMDDSPSDSRARPEYTIQYGFDVTSEDVYLGLGGKCNSMQHADHLKVAIELPLVKVKDDVQVDVTSNGVVELASPHYRLSLPLPNPVDETKGVATWDPDVRRLTLKLPLVKMFPF</sequence>
<dbReference type="PANTHER" id="PTHR21083">
    <property type="entry name" value="TWISTER"/>
    <property type="match status" value="1"/>
</dbReference>